<sequence length="554" mass="60150">MLSSQDELRLYRAAALAARLAAPGALTRLLEDPAAADLEDRVEFAHVAVLVFPDSVTDVHGFLAESGFEAGPCVPSRVVRSRLAARHSVPEDELSVTIVHASPIAGTGGNLEIFILPCGAAERGAPGLIERERAREEEAHTGWLVAEGQLERTRLTCRNLLGMEPDGGGHNPHDDPGTGGRSVMYFKAPAGNKERIPRFELTARGRHPEVLAAHLGEPVSEADEHTALLSLLAGHWSARAVHVATELRIPDALGDDALEPEEVAHRIGCDARATARFLRFLKRVGLVRQQANGRYETTERGKLLRADNPFSDLTRLYGGEFYDAWNDLDAALRTGRTAFSHRYGLEHFDYFATSPGSSRTFDRAMQAVTHLVAKELSRSGSFAAGDTVVDVGGGNGTLLRTIVKDHPEVSGVVFDRAHVIGSVPADDAAGFSGRLGFAAGDFFEEVPAGARTYLLSRVLHDWDDEDCDRILRNCRRACEAGARLLVVERLLPGDSSSRSEGDLAEPWDLQMLAVTGGRERDRTEYEKLLHGSGFRVDQVIAMPVELNLLVATAI</sequence>
<dbReference type="Gene3D" id="1.10.10.10">
    <property type="entry name" value="Winged helix-like DNA-binding domain superfamily/Winged helix DNA-binding domain"/>
    <property type="match status" value="1"/>
</dbReference>
<evidence type="ECO:0000256" key="3">
    <source>
        <dbReference type="ARBA" id="ARBA00022691"/>
    </source>
</evidence>
<dbReference type="InterPro" id="IPR001077">
    <property type="entry name" value="COMT_C"/>
</dbReference>
<evidence type="ECO:0000259" key="4">
    <source>
        <dbReference type="Pfam" id="PF00891"/>
    </source>
</evidence>
<dbReference type="EMBL" id="CP016174">
    <property type="protein sequence ID" value="ANN16127.1"/>
    <property type="molecule type" value="Genomic_DNA"/>
</dbReference>
<dbReference type="Gene3D" id="3.40.50.150">
    <property type="entry name" value="Vaccinia Virus protein VP39"/>
    <property type="match status" value="1"/>
</dbReference>
<reference evidence="6 7" key="1">
    <citation type="journal article" date="2015" name="Genome Announc.">
        <title>Draft Genome Sequence of Norvancomycin-Producing Strain Amycolatopsis orientalis CPCC200066.</title>
        <authorList>
            <person name="Lei X."/>
            <person name="Yuan F."/>
            <person name="Shi Y."/>
            <person name="Li X."/>
            <person name="Wang L."/>
            <person name="Hong B."/>
        </authorList>
    </citation>
    <scope>NUCLEOTIDE SEQUENCE [LARGE SCALE GENOMIC DNA]</scope>
    <source>
        <strain evidence="6 7">B-37</strain>
    </source>
</reference>
<dbReference type="STRING" id="31958.SD37_11090"/>
<feature type="domain" description="O-methyltransferase C-terminal" evidence="4">
    <location>
        <begin position="325"/>
        <end position="535"/>
    </location>
</feature>
<gene>
    <name evidence="6" type="ORF">SD37_11090</name>
</gene>
<dbReference type="SUPFAM" id="SSF46785">
    <property type="entry name" value="Winged helix' DNA-binding domain"/>
    <property type="match status" value="1"/>
</dbReference>
<dbReference type="Pfam" id="PF08100">
    <property type="entry name" value="Dimerisation"/>
    <property type="match status" value="1"/>
</dbReference>
<dbReference type="InterPro" id="IPR036388">
    <property type="entry name" value="WH-like_DNA-bd_sf"/>
</dbReference>
<keyword evidence="2 6" id="KW-0808">Transferase</keyword>
<dbReference type="SUPFAM" id="SSF53335">
    <property type="entry name" value="S-adenosyl-L-methionine-dependent methyltransferases"/>
    <property type="match status" value="1"/>
</dbReference>
<dbReference type="AlphaFoldDB" id="A0A193BV80"/>
<evidence type="ECO:0000256" key="2">
    <source>
        <dbReference type="ARBA" id="ARBA00022679"/>
    </source>
</evidence>
<name>A0A193BV80_AMYOR</name>
<dbReference type="InterPro" id="IPR016461">
    <property type="entry name" value="COMT-like"/>
</dbReference>
<feature type="domain" description="O-methyltransferase dimerisation" evidence="5">
    <location>
        <begin position="230"/>
        <end position="304"/>
    </location>
</feature>
<dbReference type="GO" id="GO:0032259">
    <property type="term" value="P:methylation"/>
    <property type="evidence" value="ECO:0007669"/>
    <property type="project" value="UniProtKB-KW"/>
</dbReference>
<dbReference type="GO" id="GO:0008171">
    <property type="term" value="F:O-methyltransferase activity"/>
    <property type="evidence" value="ECO:0007669"/>
    <property type="project" value="InterPro"/>
</dbReference>
<keyword evidence="3" id="KW-0949">S-adenosyl-L-methionine</keyword>
<evidence type="ECO:0000256" key="1">
    <source>
        <dbReference type="ARBA" id="ARBA00022603"/>
    </source>
</evidence>
<evidence type="ECO:0000313" key="6">
    <source>
        <dbReference type="EMBL" id="ANN16127.1"/>
    </source>
</evidence>
<dbReference type="InterPro" id="IPR012967">
    <property type="entry name" value="COMT_dimerisation"/>
</dbReference>
<dbReference type="Pfam" id="PF00891">
    <property type="entry name" value="Methyltransf_2"/>
    <property type="match status" value="1"/>
</dbReference>
<evidence type="ECO:0000259" key="5">
    <source>
        <dbReference type="Pfam" id="PF08100"/>
    </source>
</evidence>
<keyword evidence="1 6" id="KW-0489">Methyltransferase</keyword>
<dbReference type="PANTHER" id="PTHR43712:SF2">
    <property type="entry name" value="O-METHYLTRANSFERASE CICE"/>
    <property type="match status" value="1"/>
</dbReference>
<protein>
    <submittedName>
        <fullName evidence="6">SAM-dependent methyltransferase</fullName>
    </submittedName>
</protein>
<accession>A0A193BV80</accession>
<proteinExistence type="predicted"/>
<dbReference type="Proteomes" id="UP000093695">
    <property type="component" value="Chromosome"/>
</dbReference>
<organism evidence="6 7">
    <name type="scientific">Amycolatopsis orientalis</name>
    <name type="common">Nocardia orientalis</name>
    <dbReference type="NCBI Taxonomy" id="31958"/>
    <lineage>
        <taxon>Bacteria</taxon>
        <taxon>Bacillati</taxon>
        <taxon>Actinomycetota</taxon>
        <taxon>Actinomycetes</taxon>
        <taxon>Pseudonocardiales</taxon>
        <taxon>Pseudonocardiaceae</taxon>
        <taxon>Amycolatopsis</taxon>
    </lineage>
</organism>
<evidence type="ECO:0000313" key="7">
    <source>
        <dbReference type="Proteomes" id="UP000093695"/>
    </source>
</evidence>
<dbReference type="PROSITE" id="PS51683">
    <property type="entry name" value="SAM_OMT_II"/>
    <property type="match status" value="1"/>
</dbReference>
<dbReference type="InterPro" id="IPR029063">
    <property type="entry name" value="SAM-dependent_MTases_sf"/>
</dbReference>
<dbReference type="CDD" id="cd02440">
    <property type="entry name" value="AdoMet_MTases"/>
    <property type="match status" value="1"/>
</dbReference>
<dbReference type="KEGG" id="aori:SD37_11090"/>
<keyword evidence="7" id="KW-1185">Reference proteome</keyword>
<dbReference type="InterPro" id="IPR036390">
    <property type="entry name" value="WH_DNA-bd_sf"/>
</dbReference>
<dbReference type="PANTHER" id="PTHR43712">
    <property type="entry name" value="PUTATIVE (AFU_ORTHOLOGUE AFUA_4G14580)-RELATED"/>
    <property type="match status" value="1"/>
</dbReference>
<dbReference type="GO" id="GO:0046983">
    <property type="term" value="F:protein dimerization activity"/>
    <property type="evidence" value="ECO:0007669"/>
    <property type="project" value="InterPro"/>
</dbReference>